<gene>
    <name evidence="1" type="ORF">RSA13_02570</name>
</gene>
<organism evidence="1 2">
    <name type="scientific">Pantoea stewartii</name>
    <dbReference type="NCBI Taxonomy" id="66269"/>
    <lineage>
        <taxon>Bacteria</taxon>
        <taxon>Pseudomonadati</taxon>
        <taxon>Pseudomonadota</taxon>
        <taxon>Gammaproteobacteria</taxon>
        <taxon>Enterobacterales</taxon>
        <taxon>Erwiniaceae</taxon>
        <taxon>Pantoea</taxon>
    </lineage>
</organism>
<sequence>MNNILCCMTGHNVIGQLPVNHDFNVSYYLLHLNPASEPVQARQIAFSMGTFCLPLGSVAVMNTLPAGRGRTAIENGNHPVNRAVFCVLQEAVQQALPGRFGQDAIL</sequence>
<evidence type="ECO:0000313" key="2">
    <source>
        <dbReference type="Proteomes" id="UP000072520"/>
    </source>
</evidence>
<dbReference type="EMBL" id="LDSI01000002">
    <property type="protein sequence ID" value="KTT01317.1"/>
    <property type="molecule type" value="Genomic_DNA"/>
</dbReference>
<dbReference type="Proteomes" id="UP000072520">
    <property type="component" value="Unassembled WGS sequence"/>
</dbReference>
<protein>
    <submittedName>
        <fullName evidence="1">Uncharacterized protein</fullName>
    </submittedName>
</protein>
<dbReference type="RefSeq" id="WP_033741406.1">
    <property type="nucleotide sequence ID" value="NZ_JACETZ010000001.1"/>
</dbReference>
<reference evidence="1 2" key="1">
    <citation type="journal article" date="2016" name="Front. Microbiol.">
        <title>Genomic Resource of Rice Seed Associated Bacteria.</title>
        <authorList>
            <person name="Midha S."/>
            <person name="Bansal K."/>
            <person name="Sharma S."/>
            <person name="Kumar N."/>
            <person name="Patil P.P."/>
            <person name="Chaudhry V."/>
            <person name="Patil P.B."/>
        </authorList>
    </citation>
    <scope>NUCLEOTIDE SEQUENCE [LARGE SCALE GENOMIC DNA]</scope>
    <source>
        <strain evidence="1 2">RSA13</strain>
    </source>
</reference>
<accession>A0AB34VL78</accession>
<evidence type="ECO:0000313" key="1">
    <source>
        <dbReference type="EMBL" id="KTT01317.1"/>
    </source>
</evidence>
<proteinExistence type="predicted"/>
<dbReference type="AlphaFoldDB" id="A0AB34VL78"/>
<name>A0AB34VL78_9GAMM</name>
<comment type="caution">
    <text evidence="1">The sequence shown here is derived from an EMBL/GenBank/DDBJ whole genome shotgun (WGS) entry which is preliminary data.</text>
</comment>